<evidence type="ECO:0000259" key="4">
    <source>
        <dbReference type="Pfam" id="PF14380"/>
    </source>
</evidence>
<keyword evidence="2" id="KW-0812">Transmembrane</keyword>
<dbReference type="Proteomes" id="UP000631114">
    <property type="component" value="Unassembled WGS sequence"/>
</dbReference>
<comment type="caution">
    <text evidence="5">The sequence shown here is derived from an EMBL/GenBank/DDBJ whole genome shotgun (WGS) entry which is preliminary data.</text>
</comment>
<feature type="domain" description="Wall-associated receptor kinase C-terminal" evidence="4">
    <location>
        <begin position="212"/>
        <end position="266"/>
    </location>
</feature>
<sequence length="379" mass="42907">MKIALQYILMLFCFSSIFQTIHSANTTNSTYYYNQCAPSICGGSTMKFPFGKNRLCSSGYMRTTCENNSVYLIDEVNTYIKYKLLQNLTNEVYTNRSIRLVDNSLFGCRTLPPFIGSLAQNAGYDAETRSLLGNAFQYNSAYRIGTFFNCTREPDTDTLSRMTRSPCLECGETSNLCYFRDYYDGQSYAGFVGLVDGCITFRVAIPANIAANLSEVRNLRRVLQEGFEVQWDGNCDSCMENYVGRCGYVSPEKKTSSEEYCFCRDGIHKDTCDGEVIDLDAIAGKDVIIKPRKIKIGLIVGIGMAGAAFIFLCTSYISYKRMHKKPNRFRSTNDQVLKRYLEGVSGTTPASIETFLHNYTLGRPTRFSYKQLKKYTNNF</sequence>
<dbReference type="AlphaFoldDB" id="A0A835I894"/>
<feature type="transmembrane region" description="Helical" evidence="2">
    <location>
        <begin position="296"/>
        <end position="319"/>
    </location>
</feature>
<dbReference type="EMBL" id="JADFTS010000003">
    <property type="protein sequence ID" value="KAF9613365.1"/>
    <property type="molecule type" value="Genomic_DNA"/>
</dbReference>
<evidence type="ECO:0000313" key="6">
    <source>
        <dbReference type="Proteomes" id="UP000631114"/>
    </source>
</evidence>
<evidence type="ECO:0000256" key="3">
    <source>
        <dbReference type="SAM" id="SignalP"/>
    </source>
</evidence>
<keyword evidence="3" id="KW-0732">Signal</keyword>
<dbReference type="Pfam" id="PF14380">
    <property type="entry name" value="WAK_assoc"/>
    <property type="match status" value="1"/>
</dbReference>
<accession>A0A835I894</accession>
<name>A0A835I894_9MAGN</name>
<keyword evidence="1" id="KW-0325">Glycoprotein</keyword>
<keyword evidence="2" id="KW-1133">Transmembrane helix</keyword>
<feature type="signal peptide" evidence="3">
    <location>
        <begin position="1"/>
        <end position="23"/>
    </location>
</feature>
<evidence type="ECO:0000256" key="2">
    <source>
        <dbReference type="SAM" id="Phobius"/>
    </source>
</evidence>
<organism evidence="5 6">
    <name type="scientific">Coptis chinensis</name>
    <dbReference type="NCBI Taxonomy" id="261450"/>
    <lineage>
        <taxon>Eukaryota</taxon>
        <taxon>Viridiplantae</taxon>
        <taxon>Streptophyta</taxon>
        <taxon>Embryophyta</taxon>
        <taxon>Tracheophyta</taxon>
        <taxon>Spermatophyta</taxon>
        <taxon>Magnoliopsida</taxon>
        <taxon>Ranunculales</taxon>
        <taxon>Ranunculaceae</taxon>
        <taxon>Coptidoideae</taxon>
        <taxon>Coptis</taxon>
    </lineage>
</organism>
<feature type="chain" id="PRO_5032308664" description="Wall-associated receptor kinase C-terminal domain-containing protein" evidence="3">
    <location>
        <begin position="24"/>
        <end position="379"/>
    </location>
</feature>
<protein>
    <recommendedName>
        <fullName evidence="4">Wall-associated receptor kinase C-terminal domain-containing protein</fullName>
    </recommendedName>
</protein>
<dbReference type="PANTHER" id="PTHR33138">
    <property type="entry name" value="OS01G0690200 PROTEIN"/>
    <property type="match status" value="1"/>
</dbReference>
<dbReference type="OrthoDB" id="547665at2759"/>
<keyword evidence="6" id="KW-1185">Reference proteome</keyword>
<gene>
    <name evidence="5" type="ORF">IFM89_007443</name>
</gene>
<reference evidence="5 6" key="1">
    <citation type="submission" date="2020-10" db="EMBL/GenBank/DDBJ databases">
        <title>The Coptis chinensis genome and diversification of protoberbering-type alkaloids.</title>
        <authorList>
            <person name="Wang B."/>
            <person name="Shu S."/>
            <person name="Song C."/>
            <person name="Liu Y."/>
        </authorList>
    </citation>
    <scope>NUCLEOTIDE SEQUENCE [LARGE SCALE GENOMIC DNA]</scope>
    <source>
        <strain evidence="5">HL-2020</strain>
        <tissue evidence="5">Leaf</tissue>
    </source>
</reference>
<dbReference type="PANTHER" id="PTHR33138:SF1">
    <property type="entry name" value="OS01G0113900 PROTEIN"/>
    <property type="match status" value="1"/>
</dbReference>
<keyword evidence="2" id="KW-0472">Membrane</keyword>
<dbReference type="InterPro" id="IPR032872">
    <property type="entry name" value="WAK_assoc_C"/>
</dbReference>
<evidence type="ECO:0000313" key="5">
    <source>
        <dbReference type="EMBL" id="KAF9613365.1"/>
    </source>
</evidence>
<evidence type="ECO:0000256" key="1">
    <source>
        <dbReference type="ARBA" id="ARBA00023180"/>
    </source>
</evidence>
<feature type="non-terminal residue" evidence="5">
    <location>
        <position position="1"/>
    </location>
</feature>
<proteinExistence type="predicted"/>